<comment type="caution">
    <text evidence="2">The sequence shown here is derived from an EMBL/GenBank/DDBJ whole genome shotgun (WGS) entry which is preliminary data.</text>
</comment>
<evidence type="ECO:0000256" key="1">
    <source>
        <dbReference type="ARBA" id="ARBA00022737"/>
    </source>
</evidence>
<name>A0ABQ9JLB3_9CUCU</name>
<organism evidence="2 3">
    <name type="scientific">Molorchus minor</name>
    <dbReference type="NCBI Taxonomy" id="1323400"/>
    <lineage>
        <taxon>Eukaryota</taxon>
        <taxon>Metazoa</taxon>
        <taxon>Ecdysozoa</taxon>
        <taxon>Arthropoda</taxon>
        <taxon>Hexapoda</taxon>
        <taxon>Insecta</taxon>
        <taxon>Pterygota</taxon>
        <taxon>Neoptera</taxon>
        <taxon>Endopterygota</taxon>
        <taxon>Coleoptera</taxon>
        <taxon>Polyphaga</taxon>
        <taxon>Cucujiformia</taxon>
        <taxon>Chrysomeloidea</taxon>
        <taxon>Cerambycidae</taxon>
        <taxon>Lamiinae</taxon>
        <taxon>Monochamini</taxon>
        <taxon>Molorchus</taxon>
    </lineage>
</organism>
<dbReference type="SMART" id="SM00185">
    <property type="entry name" value="ARM"/>
    <property type="match status" value="4"/>
</dbReference>
<dbReference type="Gene3D" id="1.25.10.10">
    <property type="entry name" value="Leucine-rich Repeat Variant"/>
    <property type="match status" value="1"/>
</dbReference>
<proteinExistence type="predicted"/>
<dbReference type="InterPro" id="IPR000225">
    <property type="entry name" value="Armadillo"/>
</dbReference>
<dbReference type="Proteomes" id="UP001162164">
    <property type="component" value="Unassembled WGS sequence"/>
</dbReference>
<gene>
    <name evidence="2" type="ORF">NQ317_015656</name>
</gene>
<protein>
    <recommendedName>
        <fullName evidence="4">Sperm-associated antigen 6</fullName>
    </recommendedName>
</protein>
<sequence>MLCLQEPELSLKQITTSAISDIAKHSLELAQNVTDSGVVPYLAKNLENTDEKLKRQVLTALSSCAKHSTELAEAVVEAEVFPSVLLLLGHPCPMVRRNAAILIRDIVKHSLELTQMVVNSGGIGALMETLNQDRDEDSCAKIPSITALGFIAGHSDQLAISVIGCKAIILLAQILDESKDEALLTVTAWCLGQIGKHSPEHSQAVAAANILPMLLNFYTSEDTGEDLKYKCKNALKLCLQKCLLVSALEPLLFEAPANILKYTLGQYSKGGYTYRAHRTHNHFLNRCQLFRRESNPHDGAS</sequence>
<keyword evidence="3" id="KW-1185">Reference proteome</keyword>
<accession>A0ABQ9JLB3</accession>
<evidence type="ECO:0000313" key="3">
    <source>
        <dbReference type="Proteomes" id="UP001162164"/>
    </source>
</evidence>
<dbReference type="PANTHER" id="PTHR23314">
    <property type="entry name" value="SPERM-ASSOCIATED ANTIGEN 6 ARMADILLO REPEAT-CONTAINING"/>
    <property type="match status" value="1"/>
</dbReference>
<keyword evidence="1" id="KW-0677">Repeat</keyword>
<dbReference type="EMBL" id="JAPWTJ010000411">
    <property type="protein sequence ID" value="KAJ8978687.1"/>
    <property type="molecule type" value="Genomic_DNA"/>
</dbReference>
<dbReference type="PANTHER" id="PTHR23314:SF0">
    <property type="entry name" value="SPERM-ASSOCIATED ANTIGEN 6"/>
    <property type="match status" value="1"/>
</dbReference>
<dbReference type="SUPFAM" id="SSF48371">
    <property type="entry name" value="ARM repeat"/>
    <property type="match status" value="1"/>
</dbReference>
<dbReference type="InterPro" id="IPR016024">
    <property type="entry name" value="ARM-type_fold"/>
</dbReference>
<reference evidence="2" key="1">
    <citation type="journal article" date="2023" name="Insect Mol. Biol.">
        <title>Genome sequencing provides insights into the evolution of gene families encoding plant cell wall-degrading enzymes in longhorned beetles.</title>
        <authorList>
            <person name="Shin N.R."/>
            <person name="Okamura Y."/>
            <person name="Kirsch R."/>
            <person name="Pauchet Y."/>
        </authorList>
    </citation>
    <scope>NUCLEOTIDE SEQUENCE</scope>
    <source>
        <strain evidence="2">MMC_N1</strain>
    </source>
</reference>
<evidence type="ECO:0000313" key="2">
    <source>
        <dbReference type="EMBL" id="KAJ8978687.1"/>
    </source>
</evidence>
<dbReference type="Pfam" id="PF02985">
    <property type="entry name" value="HEAT"/>
    <property type="match status" value="1"/>
</dbReference>
<evidence type="ECO:0008006" key="4">
    <source>
        <dbReference type="Google" id="ProtNLM"/>
    </source>
</evidence>
<dbReference type="InterPro" id="IPR000357">
    <property type="entry name" value="HEAT"/>
</dbReference>
<dbReference type="InterPro" id="IPR011989">
    <property type="entry name" value="ARM-like"/>
</dbReference>